<organism evidence="1 2">
    <name type="scientific">Stenotrophomonas maltophilia</name>
    <name type="common">Pseudomonas maltophilia</name>
    <name type="synonym">Xanthomonas maltophilia</name>
    <dbReference type="NCBI Taxonomy" id="40324"/>
    <lineage>
        <taxon>Bacteria</taxon>
        <taxon>Pseudomonadati</taxon>
        <taxon>Pseudomonadota</taxon>
        <taxon>Gammaproteobacteria</taxon>
        <taxon>Lysobacterales</taxon>
        <taxon>Lysobacteraceae</taxon>
        <taxon>Stenotrophomonas</taxon>
        <taxon>Stenotrophomonas maltophilia group</taxon>
    </lineage>
</organism>
<sequence>MSAHRYPFLFATLGEAATGLPDELARTLETTLASLQAESAHGGPTLLSTLRDIHEVDAADGQPWPVQGRTQSQRWALARIDRASAGLTFLLELLQASERVRVDGEEGQYLGDNGREALLLACRGLCEYVGLQVHAA</sequence>
<evidence type="ECO:0000313" key="2">
    <source>
        <dbReference type="Proteomes" id="UP000037632"/>
    </source>
</evidence>
<dbReference type="EMBL" id="JZIW01000001">
    <property type="protein sequence ID" value="KOO83880.1"/>
    <property type="molecule type" value="Genomic_DNA"/>
</dbReference>
<evidence type="ECO:0000313" key="1">
    <source>
        <dbReference type="EMBL" id="KOO83880.1"/>
    </source>
</evidence>
<dbReference type="Proteomes" id="UP000037632">
    <property type="component" value="Unassembled WGS sequence"/>
</dbReference>
<dbReference type="AlphaFoldDB" id="A0AB34TL75"/>
<accession>A0AB34TL75</accession>
<name>A0AB34TL75_STEMA</name>
<dbReference type="RefSeq" id="WP_053462155.1">
    <property type="nucleotide sequence ID" value="NZ_JZIW01000001.1"/>
</dbReference>
<gene>
    <name evidence="1" type="ORF">VL23_12045</name>
</gene>
<proteinExistence type="predicted"/>
<protein>
    <submittedName>
        <fullName evidence="1">Uncharacterized protein</fullName>
    </submittedName>
</protein>
<reference evidence="1 2" key="1">
    <citation type="journal article" date="2015" name="Antimicrob. Agents Chemother.">
        <title>Whole-Genome Sequencing Identifies Emergence of a Quinolone Resistance Mutation in a Case of Stenotrophomonas maltophilia Bacteremia.</title>
        <authorList>
            <person name="Pak T.R."/>
            <person name="Altman D.R."/>
            <person name="Attie O."/>
            <person name="Sebra R."/>
            <person name="Hamula C.L."/>
            <person name="Lewis M."/>
            <person name="Deikus G."/>
            <person name="Newman L.C."/>
            <person name="Fang G."/>
            <person name="Hand J."/>
            <person name="Papel G."/>
            <person name="Wallach F."/>
            <person name="Schadt E.E."/>
            <person name="Huprikar S."/>
            <person name="van Bakel H."/>
            <person name="Kasarskis A."/>
            <person name="Bashir A."/>
        </authorList>
    </citation>
    <scope>NUCLEOTIDE SEQUENCE [LARGE SCALE GENOMIC DNA]</scope>
    <source>
        <strain evidence="1 2">ISMMS6</strain>
    </source>
</reference>
<comment type="caution">
    <text evidence="1">The sequence shown here is derived from an EMBL/GenBank/DDBJ whole genome shotgun (WGS) entry which is preliminary data.</text>
</comment>